<protein>
    <submittedName>
        <fullName evidence="2">Uncharacterized protein</fullName>
    </submittedName>
</protein>
<dbReference type="AlphaFoldDB" id="A0A6A7K741"/>
<name>A0A6A7K741_9FIRM</name>
<gene>
    <name evidence="2" type="ORF">GC105_05295</name>
</gene>
<feature type="transmembrane region" description="Helical" evidence="1">
    <location>
        <begin position="12"/>
        <end position="30"/>
    </location>
</feature>
<accession>A0A6A7K741</accession>
<dbReference type="EMBL" id="WHNX01000006">
    <property type="protein sequence ID" value="MPW25205.1"/>
    <property type="molecule type" value="Genomic_DNA"/>
</dbReference>
<sequence>MKDAVSVFEKLLVTSIIFVFTIVILVQIFINNDVLDTIKANEDGTAVSFEESSAYTPHSFIKYSLSDASKVSLLLNGESVDIDITSELKVFDGDVLEIKNPEDELVEFQVRNISTEISNPKTGSVYECSKGITYLFKVKIEEIS</sequence>
<evidence type="ECO:0000256" key="1">
    <source>
        <dbReference type="SAM" id="Phobius"/>
    </source>
</evidence>
<dbReference type="RefSeq" id="WP_152802471.1">
    <property type="nucleotide sequence ID" value="NZ_WHNX01000006.1"/>
</dbReference>
<keyword evidence="1" id="KW-1133">Transmembrane helix</keyword>
<keyword evidence="1" id="KW-0472">Membrane</keyword>
<reference evidence="2 3" key="1">
    <citation type="submission" date="2019-10" db="EMBL/GenBank/DDBJ databases">
        <title>Alkalibaculum tamaniensis sp.nov., a new alkaliphilic acetogen, isolated on methoxylated aromatics from a mud volcano.</title>
        <authorList>
            <person name="Khomyakova M.A."/>
            <person name="Merkel A.Y."/>
            <person name="Bonch-Osmolovskaya E.A."/>
            <person name="Slobodkin A.I."/>
        </authorList>
    </citation>
    <scope>NUCLEOTIDE SEQUENCE [LARGE SCALE GENOMIC DNA]</scope>
    <source>
        <strain evidence="2 3">M08DMB</strain>
    </source>
</reference>
<dbReference type="Proteomes" id="UP000440004">
    <property type="component" value="Unassembled WGS sequence"/>
</dbReference>
<comment type="caution">
    <text evidence="2">The sequence shown here is derived from an EMBL/GenBank/DDBJ whole genome shotgun (WGS) entry which is preliminary data.</text>
</comment>
<keyword evidence="3" id="KW-1185">Reference proteome</keyword>
<evidence type="ECO:0000313" key="2">
    <source>
        <dbReference type="EMBL" id="MPW25205.1"/>
    </source>
</evidence>
<proteinExistence type="predicted"/>
<keyword evidence="1" id="KW-0812">Transmembrane</keyword>
<organism evidence="2 3">
    <name type="scientific">Alkalibaculum sporogenes</name>
    <dbReference type="NCBI Taxonomy" id="2655001"/>
    <lineage>
        <taxon>Bacteria</taxon>
        <taxon>Bacillati</taxon>
        <taxon>Bacillota</taxon>
        <taxon>Clostridia</taxon>
        <taxon>Eubacteriales</taxon>
        <taxon>Eubacteriaceae</taxon>
        <taxon>Alkalibaculum</taxon>
    </lineage>
</organism>
<evidence type="ECO:0000313" key="3">
    <source>
        <dbReference type="Proteomes" id="UP000440004"/>
    </source>
</evidence>